<evidence type="ECO:0000313" key="8">
    <source>
        <dbReference type="EMBL" id="AHA41631.1"/>
    </source>
</evidence>
<dbReference type="InterPro" id="IPR039428">
    <property type="entry name" value="NUOK/Mnh_C1-like"/>
</dbReference>
<dbReference type="Pfam" id="PF00420">
    <property type="entry name" value="Oxidored_q2"/>
    <property type="match status" value="1"/>
</dbReference>
<dbReference type="EMBL" id="KF651059">
    <property type="protein sequence ID" value="AHA41631.1"/>
    <property type="molecule type" value="Genomic_DNA"/>
</dbReference>
<dbReference type="GO" id="GO:0016651">
    <property type="term" value="F:oxidoreductase activity, acting on NAD(P)H"/>
    <property type="evidence" value="ECO:0007669"/>
    <property type="project" value="InterPro"/>
</dbReference>
<dbReference type="EMBL" id="MG202006">
    <property type="protein sequence ID" value="ATY40851.1"/>
    <property type="molecule type" value="Genomic_DNA"/>
</dbReference>
<accession>V5KVE4</accession>
<comment type="similarity">
    <text evidence="2">Belongs to the complex I subunit 4L family.</text>
</comment>
<keyword evidence="6 7" id="KW-0472">Membrane</keyword>
<evidence type="ECO:0000256" key="2">
    <source>
        <dbReference type="ARBA" id="ARBA00010519"/>
    </source>
</evidence>
<feature type="transmembrane region" description="Helical" evidence="7">
    <location>
        <begin position="32"/>
        <end position="52"/>
    </location>
</feature>
<evidence type="ECO:0000256" key="6">
    <source>
        <dbReference type="ARBA" id="ARBA00023136"/>
    </source>
</evidence>
<dbReference type="AlphaFoldDB" id="V5KVE4"/>
<gene>
    <name evidence="8" type="primary">nad4L</name>
</gene>
<proteinExistence type="inferred from homology"/>
<evidence type="ECO:0000256" key="5">
    <source>
        <dbReference type="ARBA" id="ARBA00022989"/>
    </source>
</evidence>
<evidence type="ECO:0000256" key="1">
    <source>
        <dbReference type="ARBA" id="ARBA00004141"/>
    </source>
</evidence>
<dbReference type="PANTHER" id="PTHR11434">
    <property type="entry name" value="NADH-UBIQUINONE OXIDOREDUCTASE SUBUNIT ND4L"/>
    <property type="match status" value="1"/>
</dbReference>
<reference evidence="8" key="2">
    <citation type="journal article" date="2014" name="PLoS ONE">
        <title>Description of Colponema vietnamica sp.n. and Acavomonas peruviana n. gen. n. sp., two new alveolate phyla (Colponemidia nom. nov. and Acavomonidia nom. nov.) and their contributions to reconstructing the ancestral state of alveolates and eukaryotes.</title>
        <authorList>
            <person name="Tikhonenkov D.V."/>
            <person name="Janouskovec J."/>
            <person name="Mylnikov A.P."/>
            <person name="Mikhailov K.V."/>
            <person name="Simdyanov T.G."/>
            <person name="Aleoshin V.V."/>
            <person name="Keeling P.J."/>
        </authorList>
    </citation>
    <scope>NUCLEOTIDE SEQUENCE</scope>
    <source>
        <strain evidence="8">Colp-7a</strain>
    </source>
</reference>
<evidence type="ECO:0000313" key="9">
    <source>
        <dbReference type="EMBL" id="ATY40851.1"/>
    </source>
</evidence>
<reference evidence="9" key="3">
    <citation type="journal article" date="2017" name="Curr. Biol.">
        <title>A New Lineage of Eukaryotes Illuminates Early Mitochondrial Genome Reduction.</title>
        <authorList>
            <person name="Janouskovec J."/>
            <person name="Tikhonenkov D.V."/>
            <person name="Burki F."/>
            <person name="Howe A.T."/>
            <person name="Rohwer F.L."/>
            <person name="Mylnikov A.P."/>
            <person name="Keeling P.J."/>
        </authorList>
    </citation>
    <scope>NUCLEOTIDE SEQUENCE</scope>
    <source>
        <strain evidence="9">Colp-7a</strain>
    </source>
</reference>
<geneLocation type="mitochondrion" evidence="8"/>
<evidence type="ECO:0000256" key="7">
    <source>
        <dbReference type="SAM" id="Phobius"/>
    </source>
</evidence>
<feature type="transmembrane region" description="Helical" evidence="7">
    <location>
        <begin position="6"/>
        <end position="25"/>
    </location>
</feature>
<evidence type="ECO:0000256" key="3">
    <source>
        <dbReference type="ARBA" id="ARBA00022448"/>
    </source>
</evidence>
<comment type="subcellular location">
    <subcellularLocation>
        <location evidence="1">Membrane</location>
        <topology evidence="1">Multi-pass membrane protein</topology>
    </subcellularLocation>
</comment>
<dbReference type="HAMAP" id="MF_01456">
    <property type="entry name" value="NDH1_NuoK"/>
    <property type="match status" value="1"/>
</dbReference>
<sequence>MYKLEVILIIFAILLFFLALAGMIINRNNVIIMLMYLEVMYLSINIQFVGYATLLDDVIGILFPLVILVVSGVDSATGLALFVLQYKMKGSIGIEKLSGLTLKNSGFPVL</sequence>
<dbReference type="PANTHER" id="PTHR11434:SF16">
    <property type="entry name" value="NADH-UBIQUINONE OXIDOREDUCTASE CHAIN 4L"/>
    <property type="match status" value="1"/>
</dbReference>
<dbReference type="Gene3D" id="1.10.287.3510">
    <property type="match status" value="1"/>
</dbReference>
<keyword evidence="8" id="KW-0496">Mitochondrion</keyword>
<keyword evidence="4 7" id="KW-0812">Transmembrane</keyword>
<dbReference type="InterPro" id="IPR001133">
    <property type="entry name" value="NADH_UbQ_OxRdtase_chain4L/K"/>
</dbReference>
<protein>
    <submittedName>
        <fullName evidence="8">NADH dehydrogenase subunit 4L</fullName>
    </submittedName>
</protein>
<feature type="transmembrane region" description="Helical" evidence="7">
    <location>
        <begin position="58"/>
        <end position="84"/>
    </location>
</feature>
<reference evidence="8" key="1">
    <citation type="journal article" date="2013" name="Curr. Biol.">
        <title>Colponemids represent multiple ancient alveolate lineages.</title>
        <authorList>
            <person name="Janouskovec J."/>
            <person name="Tikhonenkov D.V."/>
            <person name="Mikhailov K.V."/>
            <person name="Simdyanov T.G."/>
            <person name="Aleoshin V.V."/>
            <person name="Mylnikov A.P."/>
            <person name="Keeling P.J."/>
        </authorList>
    </citation>
    <scope>NUCLEOTIDE SEQUENCE</scope>
    <source>
        <strain evidence="8">Colp-7a</strain>
    </source>
</reference>
<evidence type="ECO:0000256" key="4">
    <source>
        <dbReference type="ARBA" id="ARBA00022692"/>
    </source>
</evidence>
<organism evidence="8">
    <name type="scientific">Colponema vietnamica</name>
    <dbReference type="NCBI Taxonomy" id="1492817"/>
    <lineage>
        <taxon>Eukaryota</taxon>
        <taxon>Sar</taxon>
        <taxon>Alveolata</taxon>
        <taxon>Colponemida</taxon>
        <taxon>Colponemidia</taxon>
        <taxon>Colponema</taxon>
    </lineage>
</organism>
<dbReference type="GO" id="GO:0042773">
    <property type="term" value="P:ATP synthesis coupled electron transport"/>
    <property type="evidence" value="ECO:0007669"/>
    <property type="project" value="InterPro"/>
</dbReference>
<name>V5KVE4_9ALVE</name>
<keyword evidence="3" id="KW-0813">Transport</keyword>
<dbReference type="GO" id="GO:0030964">
    <property type="term" value="C:NADH dehydrogenase complex"/>
    <property type="evidence" value="ECO:0007669"/>
    <property type="project" value="TreeGrafter"/>
</dbReference>
<keyword evidence="5 7" id="KW-1133">Transmembrane helix</keyword>